<evidence type="ECO:0000313" key="9">
    <source>
        <dbReference type="EMBL" id="MDN7245801.1"/>
    </source>
</evidence>
<organism evidence="9 10">
    <name type="scientific">Planococcus shenhongbingii</name>
    <dbReference type="NCBI Taxonomy" id="3058398"/>
    <lineage>
        <taxon>Bacteria</taxon>
        <taxon>Bacillati</taxon>
        <taxon>Bacillota</taxon>
        <taxon>Bacilli</taxon>
        <taxon>Bacillales</taxon>
        <taxon>Caryophanaceae</taxon>
        <taxon>Planococcus</taxon>
    </lineage>
</organism>
<evidence type="ECO:0000259" key="8">
    <source>
        <dbReference type="Pfam" id="PF24961"/>
    </source>
</evidence>
<evidence type="ECO:0000256" key="5">
    <source>
        <dbReference type="SAM" id="Phobius"/>
    </source>
</evidence>
<dbReference type="Pfam" id="PF01957">
    <property type="entry name" value="NfeD"/>
    <property type="match status" value="1"/>
</dbReference>
<keyword evidence="3 5" id="KW-1133">Transmembrane helix</keyword>
<evidence type="ECO:0000313" key="10">
    <source>
        <dbReference type="Proteomes" id="UP001172142"/>
    </source>
</evidence>
<evidence type="ECO:0000256" key="4">
    <source>
        <dbReference type="ARBA" id="ARBA00023136"/>
    </source>
</evidence>
<keyword evidence="10" id="KW-1185">Reference proteome</keyword>
<feature type="chain" id="PRO_5045251496" evidence="6">
    <location>
        <begin position="27"/>
        <end position="328"/>
    </location>
</feature>
<keyword evidence="2 5" id="KW-0812">Transmembrane</keyword>
<keyword evidence="4 5" id="KW-0472">Membrane</keyword>
<dbReference type="Pfam" id="PF24961">
    <property type="entry name" value="NfeD_membrane"/>
    <property type="match status" value="1"/>
</dbReference>
<dbReference type="SUPFAM" id="SSF141322">
    <property type="entry name" value="NfeD domain-like"/>
    <property type="match status" value="1"/>
</dbReference>
<dbReference type="Gene3D" id="2.40.50.140">
    <property type="entry name" value="Nucleic acid-binding proteins"/>
    <property type="match status" value="1"/>
</dbReference>
<dbReference type="EMBL" id="JAUJWU010000002">
    <property type="protein sequence ID" value="MDN7245801.1"/>
    <property type="molecule type" value="Genomic_DNA"/>
</dbReference>
<dbReference type="PANTHER" id="PTHR33507:SF3">
    <property type="entry name" value="INNER MEMBRANE PROTEIN YBBJ"/>
    <property type="match status" value="1"/>
</dbReference>
<evidence type="ECO:0000256" key="2">
    <source>
        <dbReference type="ARBA" id="ARBA00022692"/>
    </source>
</evidence>
<dbReference type="Proteomes" id="UP001172142">
    <property type="component" value="Unassembled WGS sequence"/>
</dbReference>
<evidence type="ECO:0000256" key="6">
    <source>
        <dbReference type="SAM" id="SignalP"/>
    </source>
</evidence>
<accession>A0ABT8ND36</accession>
<dbReference type="InterPro" id="IPR056739">
    <property type="entry name" value="NfeD_membrane"/>
</dbReference>
<evidence type="ECO:0000256" key="1">
    <source>
        <dbReference type="ARBA" id="ARBA00004141"/>
    </source>
</evidence>
<gene>
    <name evidence="9" type="ORF">QWY13_09815</name>
</gene>
<protein>
    <submittedName>
        <fullName evidence="9">NfeD family protein</fullName>
    </submittedName>
</protein>
<evidence type="ECO:0000256" key="3">
    <source>
        <dbReference type="ARBA" id="ARBA00022989"/>
    </source>
</evidence>
<dbReference type="InterPro" id="IPR012340">
    <property type="entry name" value="NA-bd_OB-fold"/>
</dbReference>
<dbReference type="InterPro" id="IPR002810">
    <property type="entry name" value="NfeD-like_C"/>
</dbReference>
<proteinExistence type="predicted"/>
<dbReference type="RefSeq" id="WP_301856401.1">
    <property type="nucleotide sequence ID" value="NZ_JAUJWU010000002.1"/>
</dbReference>
<feature type="signal peptide" evidence="6">
    <location>
        <begin position="1"/>
        <end position="26"/>
    </location>
</feature>
<reference evidence="9 10" key="1">
    <citation type="submission" date="2023-07" db="EMBL/GenBank/DDBJ databases">
        <title>Novel species in genus Planococcus.</title>
        <authorList>
            <person name="Ning S."/>
        </authorList>
    </citation>
    <scope>NUCLEOTIDE SEQUENCE [LARGE SCALE GENOMIC DNA]</scope>
    <source>
        <strain evidence="9 10">N017</strain>
    </source>
</reference>
<dbReference type="PANTHER" id="PTHR33507">
    <property type="entry name" value="INNER MEMBRANE PROTEIN YBBJ"/>
    <property type="match status" value="1"/>
</dbReference>
<keyword evidence="6" id="KW-0732">Signal</keyword>
<feature type="transmembrane region" description="Helical" evidence="5">
    <location>
        <begin position="216"/>
        <end position="237"/>
    </location>
</feature>
<feature type="transmembrane region" description="Helical" evidence="5">
    <location>
        <begin position="191"/>
        <end position="210"/>
    </location>
</feature>
<feature type="transmembrane region" description="Helical" evidence="5">
    <location>
        <begin position="143"/>
        <end position="160"/>
    </location>
</feature>
<comment type="caution">
    <text evidence="9">The sequence shown here is derived from an EMBL/GenBank/DDBJ whole genome shotgun (WGS) entry which is preliminary data.</text>
</comment>
<evidence type="ECO:0000259" key="7">
    <source>
        <dbReference type="Pfam" id="PF01957"/>
    </source>
</evidence>
<feature type="domain" description="NfeD integral membrane" evidence="8">
    <location>
        <begin position="122"/>
        <end position="235"/>
    </location>
</feature>
<comment type="subcellular location">
    <subcellularLocation>
        <location evidence="1">Membrane</location>
        <topology evidence="1">Multi-pass membrane protein</topology>
    </subcellularLocation>
</comment>
<dbReference type="InterPro" id="IPR052165">
    <property type="entry name" value="Membrane_assoc_protease"/>
</dbReference>
<feature type="domain" description="NfeD-like C-terminal" evidence="7">
    <location>
        <begin position="267"/>
        <end position="320"/>
    </location>
</feature>
<sequence>MRSLKGFMAFGLFLLSFLLLIPAIHAAGSPVYAMPIQAEAADTEAVIFEMDQASNAAADKANRAWPSIMENDAVSSGDSQHALAMANADRGLQEYQAGEAEIVNADETFSEKLAGFLTNPFVVPVLLSIAALGLLLEMFTPGLGVPGLLGLSSLLLFFYGHLVAGLAGYESIILLIIGFALLAAELLVPSGIIGFLGLAAILGSVLLAGGNLKTTAIAILIALIVATAGMVIILKFFGKRLHLFKRIILTDATDTASGYVSAVNRPELVGQIAVTVTALRPSGTIKLNDERIDAVSDGRFVDSGKSVKIIKVEGSRIVVREIDQEGEE</sequence>
<name>A0ABT8ND36_9BACL</name>
<feature type="transmembrane region" description="Helical" evidence="5">
    <location>
        <begin position="166"/>
        <end position="184"/>
    </location>
</feature>
<feature type="transmembrane region" description="Helical" evidence="5">
    <location>
        <begin position="113"/>
        <end position="136"/>
    </location>
</feature>